<dbReference type="Pfam" id="PF05708">
    <property type="entry name" value="Peptidase_C92"/>
    <property type="match status" value="1"/>
</dbReference>
<accession>A0ABW0IQD8</accession>
<protein>
    <submittedName>
        <fullName evidence="1">YiiX/YebB-like N1pC/P60 family cysteine hydrolase</fullName>
    </submittedName>
</protein>
<gene>
    <name evidence="1" type="ORF">ACFPOB_13180</name>
</gene>
<dbReference type="InterPro" id="IPR024453">
    <property type="entry name" value="Peptidase_C92"/>
</dbReference>
<dbReference type="RefSeq" id="WP_377798923.1">
    <property type="nucleotide sequence ID" value="NZ_JBHSLW010000018.1"/>
</dbReference>
<sequence>MNRGLDFIGRSVVRFITRGKPQAGPVDAKALARLQAALRPGDVLLVEGHMKVSAAIKYLTQSTWSHAALYVGDTGRVSPEGEPLVLAEVEMDVGCVLSPLSKYGAFGTRICRPQALDREGRQTVVDYVLERLGTQYDLKNILDLARWLIPVPWAPASWRRRMIALGSGDPTRAICSTLIAQAFEAARYPVLPTVEYAQAMGAEDFEEILHIRHHSLYMPRDFDISPYFSVVKPTLEAGFDYRTLNWAREQLLAAE</sequence>
<proteinExistence type="predicted"/>
<dbReference type="Proteomes" id="UP001596053">
    <property type="component" value="Unassembled WGS sequence"/>
</dbReference>
<reference evidence="2" key="1">
    <citation type="journal article" date="2019" name="Int. J. Syst. Evol. Microbiol.">
        <title>The Global Catalogue of Microorganisms (GCM) 10K type strain sequencing project: providing services to taxonomists for standard genome sequencing and annotation.</title>
        <authorList>
            <consortium name="The Broad Institute Genomics Platform"/>
            <consortium name="The Broad Institute Genome Sequencing Center for Infectious Disease"/>
            <person name="Wu L."/>
            <person name="Ma J."/>
        </authorList>
    </citation>
    <scope>NUCLEOTIDE SEQUENCE [LARGE SCALE GENOMIC DNA]</scope>
    <source>
        <strain evidence="2">NCAIM B.01391</strain>
    </source>
</reference>
<evidence type="ECO:0000313" key="1">
    <source>
        <dbReference type="EMBL" id="MFC5420512.1"/>
    </source>
</evidence>
<comment type="caution">
    <text evidence="1">The sequence shown here is derived from an EMBL/GenBank/DDBJ whole genome shotgun (WGS) entry which is preliminary data.</text>
</comment>
<dbReference type="SUPFAM" id="SSF54001">
    <property type="entry name" value="Cysteine proteinases"/>
    <property type="match status" value="1"/>
</dbReference>
<dbReference type="InterPro" id="IPR038765">
    <property type="entry name" value="Papain-like_cys_pep_sf"/>
</dbReference>
<name>A0ABW0IQD8_9HYPH</name>
<keyword evidence="2" id="KW-1185">Reference proteome</keyword>
<evidence type="ECO:0000313" key="2">
    <source>
        <dbReference type="Proteomes" id="UP001596053"/>
    </source>
</evidence>
<organism evidence="1 2">
    <name type="scientific">Bosea eneae</name>
    <dbReference type="NCBI Taxonomy" id="151454"/>
    <lineage>
        <taxon>Bacteria</taxon>
        <taxon>Pseudomonadati</taxon>
        <taxon>Pseudomonadota</taxon>
        <taxon>Alphaproteobacteria</taxon>
        <taxon>Hyphomicrobiales</taxon>
        <taxon>Boseaceae</taxon>
        <taxon>Bosea</taxon>
    </lineage>
</organism>
<dbReference type="EMBL" id="JBHSLW010000018">
    <property type="protein sequence ID" value="MFC5420512.1"/>
    <property type="molecule type" value="Genomic_DNA"/>
</dbReference>
<dbReference type="Gene3D" id="3.90.1720.10">
    <property type="entry name" value="endopeptidase domain like (from Nostoc punctiforme)"/>
    <property type="match status" value="1"/>
</dbReference>